<dbReference type="InterPro" id="IPR014729">
    <property type="entry name" value="Rossmann-like_a/b/a_fold"/>
</dbReference>
<comment type="similarity">
    <text evidence="3">Belongs to the TmcAL family.</text>
</comment>
<accession>A0A3N5CCM6</accession>
<keyword evidence="1 3" id="KW-0436">Ligase</keyword>
<dbReference type="EC" id="6.3.4.-" evidence="3"/>
<reference evidence="4 5" key="1">
    <citation type="submission" date="2018-11" db="EMBL/GenBank/DDBJ databases">
        <title>Genomic Encyclopedia of Type Strains, Phase IV (KMG-IV): sequencing the most valuable type-strain genomes for metagenomic binning, comparative biology and taxonomic classification.</title>
        <authorList>
            <person name="Goeker M."/>
        </authorList>
    </citation>
    <scope>NUCLEOTIDE SEQUENCE [LARGE SCALE GENOMIC DNA]</scope>
    <source>
        <strain evidence="4 5">DSM 29158</strain>
    </source>
</reference>
<evidence type="ECO:0000313" key="4">
    <source>
        <dbReference type="EMBL" id="RPF57782.1"/>
    </source>
</evidence>
<dbReference type="GO" id="GO:0005524">
    <property type="term" value="F:ATP binding"/>
    <property type="evidence" value="ECO:0007669"/>
    <property type="project" value="UniProtKB-KW"/>
</dbReference>
<keyword evidence="3" id="KW-0820">tRNA-binding</keyword>
<comment type="subcellular location">
    <subcellularLocation>
        <location evidence="3">Cytoplasm</location>
    </subcellularLocation>
</comment>
<keyword evidence="3" id="KW-0547">Nucleotide-binding</keyword>
<dbReference type="GO" id="GO:0016740">
    <property type="term" value="F:transferase activity"/>
    <property type="evidence" value="ECO:0007669"/>
    <property type="project" value="UniProtKB-KW"/>
</dbReference>
<keyword evidence="3" id="KW-0067">ATP-binding</keyword>
<evidence type="ECO:0000313" key="5">
    <source>
        <dbReference type="Proteomes" id="UP000277108"/>
    </source>
</evidence>
<dbReference type="Gene3D" id="3.40.50.620">
    <property type="entry name" value="HUPs"/>
    <property type="match status" value="1"/>
</dbReference>
<proteinExistence type="inferred from homology"/>
<keyword evidence="5" id="KW-1185">Reference proteome</keyword>
<feature type="binding site" evidence="3">
    <location>
        <position position="183"/>
    </location>
    <ligand>
        <name>ATP</name>
        <dbReference type="ChEBI" id="CHEBI:30616"/>
    </ligand>
</feature>
<feature type="binding site" evidence="3">
    <location>
        <position position="101"/>
    </location>
    <ligand>
        <name>ATP</name>
        <dbReference type="ChEBI" id="CHEBI:30616"/>
    </ligand>
</feature>
<dbReference type="PANTHER" id="PTHR37825:SF1">
    <property type="entry name" value="TRNA(MET) CYTIDINE ACETATE LIGASE"/>
    <property type="match status" value="1"/>
</dbReference>
<dbReference type="OrthoDB" id="9769796at2"/>
<keyword evidence="4" id="KW-0808">Transferase</keyword>
<keyword evidence="3" id="KW-0963">Cytoplasm</keyword>
<keyword evidence="3" id="KW-0694">RNA-binding</keyword>
<dbReference type="GO" id="GO:0016879">
    <property type="term" value="F:ligase activity, forming carbon-nitrogen bonds"/>
    <property type="evidence" value="ECO:0007669"/>
    <property type="project" value="UniProtKB-UniRule"/>
</dbReference>
<feature type="binding site" evidence="3">
    <location>
        <begin position="8"/>
        <end position="21"/>
    </location>
    <ligand>
        <name>ATP</name>
        <dbReference type="ChEBI" id="CHEBI:30616"/>
    </ligand>
</feature>
<keyword evidence="2 3" id="KW-0819">tRNA processing</keyword>
<dbReference type="GO" id="GO:0005737">
    <property type="term" value="C:cytoplasm"/>
    <property type="evidence" value="ECO:0007669"/>
    <property type="project" value="UniProtKB-SubCell"/>
</dbReference>
<dbReference type="Proteomes" id="UP000277108">
    <property type="component" value="Unassembled WGS sequence"/>
</dbReference>
<evidence type="ECO:0000256" key="2">
    <source>
        <dbReference type="ARBA" id="ARBA00022694"/>
    </source>
</evidence>
<evidence type="ECO:0000256" key="3">
    <source>
        <dbReference type="HAMAP-Rule" id="MF_01539"/>
    </source>
</evidence>
<comment type="caution">
    <text evidence="4">The sequence shown here is derived from an EMBL/GenBank/DDBJ whole genome shotgun (WGS) entry which is preliminary data.</text>
</comment>
<dbReference type="SUPFAM" id="SSF52374">
    <property type="entry name" value="Nucleotidylyl transferase"/>
    <property type="match status" value="1"/>
</dbReference>
<comment type="caution">
    <text evidence="3">Lacks conserved residue(s) required for the propagation of feature annotation.</text>
</comment>
<sequence>MMNALGIISEYNPFHNGHLYQIQCARQDHPDSVIIALMSGDFTQRGELACLSKFDRTRTVLPHVDLVIELPHQFAIQSAQYFAQGAIEALRHLNVSTLSFGSESGSINQLTKISKKLHIINEEYKNDNREVISYMRRGNTYAQSMNQLLDNQFNNTPNDILATQYIYHNMMLDQPMTLHTVQRKTSHHHDKKLTKDPFTSGTSIRNNWSTQIDQNPNNTVNLSQYVPPSTYQFIQKQKPNSNDLFLPYILFTLERINYEDLMRIHLMKEDFAHRLIKYKHQMRHIESFDALCLLLKSKNYSYTFIQRMLIHIMLNIQKIDEIKGLRVLGMNQKGRKYLKQLNSDIEIITNVNKQNKHLIRQNIESTNMYNFITKHKENDFNRPVILDKSEVID</sequence>
<protein>
    <recommendedName>
        <fullName evidence="3">tRNA(Met) cytidine acetate ligase</fullName>
        <ecNumber evidence="3">6.3.4.-</ecNumber>
    </recommendedName>
</protein>
<dbReference type="GO" id="GO:0006400">
    <property type="term" value="P:tRNA modification"/>
    <property type="evidence" value="ECO:0007669"/>
    <property type="project" value="UniProtKB-UniRule"/>
</dbReference>
<gene>
    <name evidence="3" type="primary">tmcAL</name>
    <name evidence="4" type="ORF">EDD62_0417</name>
</gene>
<dbReference type="PANTHER" id="PTHR37825">
    <property type="entry name" value="TRNA(MET) CYTIDINE ACETATE LIGASE"/>
    <property type="match status" value="1"/>
</dbReference>
<comment type="catalytic activity">
    <reaction evidence="3">
        <text>cytidine(34) in elongator tRNA(Met) + acetate + ATP = N(4)-acetylcytidine(34) in elongator tRNA(Met) + AMP + diphosphate</text>
        <dbReference type="Rhea" id="RHEA:58144"/>
        <dbReference type="Rhea" id="RHEA-COMP:10693"/>
        <dbReference type="Rhea" id="RHEA-COMP:10694"/>
        <dbReference type="ChEBI" id="CHEBI:30089"/>
        <dbReference type="ChEBI" id="CHEBI:30616"/>
        <dbReference type="ChEBI" id="CHEBI:33019"/>
        <dbReference type="ChEBI" id="CHEBI:74900"/>
        <dbReference type="ChEBI" id="CHEBI:82748"/>
        <dbReference type="ChEBI" id="CHEBI:456215"/>
    </reaction>
</comment>
<name>A0A3N5CCM6_9BACL</name>
<dbReference type="EMBL" id="RKRK01000002">
    <property type="protein sequence ID" value="RPF57782.1"/>
    <property type="molecule type" value="Genomic_DNA"/>
</dbReference>
<dbReference type="AlphaFoldDB" id="A0A3N5CCM6"/>
<dbReference type="Pfam" id="PF05636">
    <property type="entry name" value="HIGH_NTase1"/>
    <property type="match status" value="1"/>
</dbReference>
<organism evidence="4 5">
    <name type="scientific">Abyssicoccus albus</name>
    <dbReference type="NCBI Taxonomy" id="1817405"/>
    <lineage>
        <taxon>Bacteria</taxon>
        <taxon>Bacillati</taxon>
        <taxon>Bacillota</taxon>
        <taxon>Bacilli</taxon>
        <taxon>Bacillales</taxon>
        <taxon>Abyssicoccaceae</taxon>
    </lineage>
</organism>
<evidence type="ECO:0000256" key="1">
    <source>
        <dbReference type="ARBA" id="ARBA00022598"/>
    </source>
</evidence>
<feature type="binding site" evidence="3">
    <location>
        <position position="158"/>
    </location>
    <ligand>
        <name>ATP</name>
        <dbReference type="ChEBI" id="CHEBI:30616"/>
    </ligand>
</feature>
<comment type="function">
    <text evidence="3">Catalyzes the formation of N(4)-acetylcytidine (ac(4)C) at the wobble position of elongator tRNA(Met), using acetate and ATP as substrates. First activates an acetate ion to form acetyladenylate (Ac-AMP) and then transfers the acetyl group to tRNA to form ac(4)C34.</text>
</comment>
<dbReference type="GO" id="GO:0000049">
    <property type="term" value="F:tRNA binding"/>
    <property type="evidence" value="ECO:0007669"/>
    <property type="project" value="UniProtKB-KW"/>
</dbReference>
<dbReference type="InterPro" id="IPR008513">
    <property type="entry name" value="tRNA(Met)_cyd_acetate_ligase"/>
</dbReference>
<dbReference type="HAMAP" id="MF_01539">
    <property type="entry name" value="TmcAL"/>
    <property type="match status" value="1"/>
</dbReference>